<name>A0A6B0SR94_9EURY</name>
<keyword evidence="4" id="KW-1185">Reference proteome</keyword>
<sequence>MVEFDISDSTPVLDSDADADRRSIDEIVDTPRQREMVTLLLRTHDRDAVRNAVEQFNGFVLDEIADNYLRVKLREVAVEHVRDLDDVASAQVEGTFELANQGN</sequence>
<reference evidence="3 4" key="1">
    <citation type="submission" date="2019-12" db="EMBL/GenBank/DDBJ databases">
        <title>Isolation and characterization of three novel carbon monoxide-oxidizing members of Halobacteria from salione crusts and soils.</title>
        <authorList>
            <person name="Myers M.R."/>
            <person name="King G.M."/>
        </authorList>
    </citation>
    <scope>NUCLEOTIDE SEQUENCE [LARGE SCALE GENOMIC DNA]</scope>
    <source>
        <strain evidence="3 4">PCN9</strain>
    </source>
</reference>
<dbReference type="EMBL" id="WUUU01000202">
    <property type="protein sequence ID" value="MXR22103.1"/>
    <property type="molecule type" value="Genomic_DNA"/>
</dbReference>
<dbReference type="Proteomes" id="UP000471521">
    <property type="component" value="Unassembled WGS sequence"/>
</dbReference>
<evidence type="ECO:0000313" key="3">
    <source>
        <dbReference type="EMBL" id="MXR22103.1"/>
    </source>
</evidence>
<proteinExistence type="predicted"/>
<evidence type="ECO:0000256" key="1">
    <source>
        <dbReference type="SAM" id="MobiDB-lite"/>
    </source>
</evidence>
<dbReference type="InterPro" id="IPR058957">
    <property type="entry name" value="Peptidase_inhib_put_dom"/>
</dbReference>
<gene>
    <name evidence="3" type="ORF">GRX66_16460</name>
</gene>
<dbReference type="RefSeq" id="WP_159527491.1">
    <property type="nucleotide sequence ID" value="NZ_WUUU01000202.1"/>
</dbReference>
<dbReference type="Pfam" id="PF26036">
    <property type="entry name" value="Peptidase_inhib_put"/>
    <property type="match status" value="1"/>
</dbReference>
<feature type="domain" description="Putative peptidase inhibitor" evidence="2">
    <location>
        <begin position="20"/>
        <end position="97"/>
    </location>
</feature>
<protein>
    <recommendedName>
        <fullName evidence="2">Putative peptidase inhibitor domain-containing protein</fullName>
    </recommendedName>
</protein>
<organism evidence="3 4">
    <name type="scientific">Halobacterium bonnevillei</name>
    <dbReference type="NCBI Taxonomy" id="2692200"/>
    <lineage>
        <taxon>Archaea</taxon>
        <taxon>Methanobacteriati</taxon>
        <taxon>Methanobacteriota</taxon>
        <taxon>Stenosarchaea group</taxon>
        <taxon>Halobacteria</taxon>
        <taxon>Halobacteriales</taxon>
        <taxon>Halobacteriaceae</taxon>
        <taxon>Halobacterium</taxon>
    </lineage>
</organism>
<evidence type="ECO:0000313" key="4">
    <source>
        <dbReference type="Proteomes" id="UP000471521"/>
    </source>
</evidence>
<comment type="caution">
    <text evidence="3">The sequence shown here is derived from an EMBL/GenBank/DDBJ whole genome shotgun (WGS) entry which is preliminary data.</text>
</comment>
<accession>A0A6B0SR94</accession>
<dbReference type="AlphaFoldDB" id="A0A6B0SR94"/>
<feature type="region of interest" description="Disordered" evidence="1">
    <location>
        <begin position="1"/>
        <end position="23"/>
    </location>
</feature>
<evidence type="ECO:0000259" key="2">
    <source>
        <dbReference type="Pfam" id="PF26036"/>
    </source>
</evidence>